<feature type="compositionally biased region" description="Acidic residues" evidence="1">
    <location>
        <begin position="154"/>
        <end position="166"/>
    </location>
</feature>
<feature type="compositionally biased region" description="Low complexity" evidence="1">
    <location>
        <begin position="440"/>
        <end position="451"/>
    </location>
</feature>
<comment type="caution">
    <text evidence="2">The sequence shown here is derived from an EMBL/GenBank/DDBJ whole genome shotgun (WGS) entry which is preliminary data.</text>
</comment>
<feature type="compositionally biased region" description="Polar residues" evidence="1">
    <location>
        <begin position="416"/>
        <end position="425"/>
    </location>
</feature>
<evidence type="ECO:0000313" key="2">
    <source>
        <dbReference type="EMBL" id="KAG0578374.1"/>
    </source>
</evidence>
<sequence length="558" mass="60739">MEKETELLPSRKSGEKKPLQPLPQLGKTGLFKLPQPETTDDEDDDGNDCISLKEWQPTETKPPTLDMDGTSYSAWQPVKEKDSSSNGAHVKGSVRSRPVGYTPLVESNGEVCLPPSIHAHALPKLPSRPSHQPEDDDEDEDLQEDDQDNGMYEDGLEDDLEDDVEAESANHITEPENTDHRPKVSHHMHNISLSNGIAPQPNHPTGGIAFDISLDDQDDSRPRRSTGSSRGSSLRVSFINEVVLDSPSPPRHSNKSPFRSRSNHSKSPAKSKPGWDSSAKIGKPAPPMPKKFVRPTLHGIKVKKGQGGVAKTAMRASTSVLDTENGFTAREGRPREAVARSWDPQQYVGGGEYDSVSQLISRSLVTSSDDNKKSDVSSNGVSSKPARPFLPRSNGAGKNGEHVTQNGDEGFKSKDNGNGNESNKLTGDFTKLFSKALRRASAPLSKPPSKSQHAPTPKPTPAPLISKISRANSTPVENPKPNKKNLAPLHSLDSSGANQKYAIGSYASLKLLQECAQTEKAAPTPAFSAHKPRKIRDHEPHRHYYKTISKTLDSKLKS</sequence>
<feature type="compositionally biased region" description="Acidic residues" evidence="1">
    <location>
        <begin position="38"/>
        <end position="47"/>
    </location>
</feature>
<accession>A0A8T0I4E5</accession>
<feature type="compositionally biased region" description="Polar residues" evidence="1">
    <location>
        <begin position="355"/>
        <end position="366"/>
    </location>
</feature>
<protein>
    <submittedName>
        <fullName evidence="2">Uncharacterized protein</fullName>
    </submittedName>
</protein>
<evidence type="ECO:0000256" key="1">
    <source>
        <dbReference type="SAM" id="MobiDB-lite"/>
    </source>
</evidence>
<keyword evidence="3" id="KW-1185">Reference proteome</keyword>
<feature type="region of interest" description="Disordered" evidence="1">
    <location>
        <begin position="520"/>
        <end position="541"/>
    </location>
</feature>
<evidence type="ECO:0000313" key="3">
    <source>
        <dbReference type="Proteomes" id="UP000822688"/>
    </source>
</evidence>
<gene>
    <name evidence="2" type="ORF">KC19_4G018200</name>
</gene>
<dbReference type="Proteomes" id="UP000822688">
    <property type="component" value="Chromosome 4"/>
</dbReference>
<feature type="region of interest" description="Disordered" evidence="1">
    <location>
        <begin position="1"/>
        <end position="496"/>
    </location>
</feature>
<dbReference type="AlphaFoldDB" id="A0A8T0I4E5"/>
<feature type="compositionally biased region" description="Basic and acidic residues" evidence="1">
    <location>
        <begin position="173"/>
        <end position="182"/>
    </location>
</feature>
<organism evidence="2 3">
    <name type="scientific">Ceratodon purpureus</name>
    <name type="common">Fire moss</name>
    <name type="synonym">Dicranum purpureum</name>
    <dbReference type="NCBI Taxonomy" id="3225"/>
    <lineage>
        <taxon>Eukaryota</taxon>
        <taxon>Viridiplantae</taxon>
        <taxon>Streptophyta</taxon>
        <taxon>Embryophyta</taxon>
        <taxon>Bryophyta</taxon>
        <taxon>Bryophytina</taxon>
        <taxon>Bryopsida</taxon>
        <taxon>Dicranidae</taxon>
        <taxon>Pseudoditrichales</taxon>
        <taxon>Ditrichaceae</taxon>
        <taxon>Ceratodon</taxon>
    </lineage>
</organism>
<dbReference type="EMBL" id="CM026424">
    <property type="protein sequence ID" value="KAG0578374.1"/>
    <property type="molecule type" value="Genomic_DNA"/>
</dbReference>
<feature type="compositionally biased region" description="Low complexity" evidence="1">
    <location>
        <begin position="225"/>
        <end position="237"/>
    </location>
</feature>
<proteinExistence type="predicted"/>
<feature type="compositionally biased region" description="Polar residues" evidence="1">
    <location>
        <begin position="315"/>
        <end position="326"/>
    </location>
</feature>
<name>A0A8T0I4E5_CERPU</name>
<reference evidence="2" key="1">
    <citation type="submission" date="2020-06" db="EMBL/GenBank/DDBJ databases">
        <title>WGS assembly of Ceratodon purpureus strain R40.</title>
        <authorList>
            <person name="Carey S.B."/>
            <person name="Jenkins J."/>
            <person name="Shu S."/>
            <person name="Lovell J.T."/>
            <person name="Sreedasyam A."/>
            <person name="Maumus F."/>
            <person name="Tiley G.P."/>
            <person name="Fernandez-Pozo N."/>
            <person name="Barry K."/>
            <person name="Chen C."/>
            <person name="Wang M."/>
            <person name="Lipzen A."/>
            <person name="Daum C."/>
            <person name="Saski C.A."/>
            <person name="Payton A.C."/>
            <person name="Mcbreen J.C."/>
            <person name="Conrad R.E."/>
            <person name="Kollar L.M."/>
            <person name="Olsson S."/>
            <person name="Huttunen S."/>
            <person name="Landis J.B."/>
            <person name="Wickett N.J."/>
            <person name="Johnson M.G."/>
            <person name="Rensing S.A."/>
            <person name="Grimwood J."/>
            <person name="Schmutz J."/>
            <person name="Mcdaniel S.F."/>
        </authorList>
    </citation>
    <scope>NUCLEOTIDE SEQUENCE</scope>
    <source>
        <strain evidence="2">R40</strain>
    </source>
</reference>
<feature type="compositionally biased region" description="Acidic residues" evidence="1">
    <location>
        <begin position="134"/>
        <end position="148"/>
    </location>
</feature>